<dbReference type="InterPro" id="IPR007387">
    <property type="entry name" value="TRAP_DctQ"/>
</dbReference>
<dbReference type="PANTHER" id="PTHR35011">
    <property type="entry name" value="2,3-DIKETO-L-GULONATE TRAP TRANSPORTER SMALL PERMEASE PROTEIN YIAM"/>
    <property type="match status" value="1"/>
</dbReference>
<dbReference type="Proteomes" id="UP000554286">
    <property type="component" value="Unassembled WGS sequence"/>
</dbReference>
<dbReference type="AlphaFoldDB" id="A0A7W6RET2"/>
<evidence type="ECO:0000256" key="8">
    <source>
        <dbReference type="ARBA" id="ARBA00038436"/>
    </source>
</evidence>
<reference evidence="11 12" key="1">
    <citation type="submission" date="2020-08" db="EMBL/GenBank/DDBJ databases">
        <title>Genome sequencing of Purple Non-Sulfur Bacteria from various extreme environments.</title>
        <authorList>
            <person name="Mayer M."/>
        </authorList>
    </citation>
    <scope>NUCLEOTIDE SEQUENCE [LARGE SCALE GENOMIC DNA]</scope>
    <source>
        <strain evidence="11 12">JA131</strain>
    </source>
</reference>
<evidence type="ECO:0000256" key="6">
    <source>
        <dbReference type="ARBA" id="ARBA00022989"/>
    </source>
</evidence>
<feature type="transmembrane region" description="Helical" evidence="9">
    <location>
        <begin position="114"/>
        <end position="138"/>
    </location>
</feature>
<accession>A0A7W6RET2</accession>
<evidence type="ECO:0000256" key="4">
    <source>
        <dbReference type="ARBA" id="ARBA00022519"/>
    </source>
</evidence>
<comment type="subunit">
    <text evidence="9">The complex comprises the extracytoplasmic solute receptor protein and the two transmembrane proteins.</text>
</comment>
<comment type="similarity">
    <text evidence="8 9">Belongs to the TRAP transporter small permease family.</text>
</comment>
<evidence type="ECO:0000256" key="1">
    <source>
        <dbReference type="ARBA" id="ARBA00004429"/>
    </source>
</evidence>
<protein>
    <recommendedName>
        <fullName evidence="9">TRAP transporter small permease protein</fullName>
    </recommendedName>
</protein>
<evidence type="ECO:0000256" key="9">
    <source>
        <dbReference type="RuleBase" id="RU369079"/>
    </source>
</evidence>
<keyword evidence="12" id="KW-1185">Reference proteome</keyword>
<comment type="caution">
    <text evidence="11">The sequence shown here is derived from an EMBL/GenBank/DDBJ whole genome shotgun (WGS) entry which is preliminary data.</text>
</comment>
<gene>
    <name evidence="11" type="ORF">GGD89_002738</name>
</gene>
<keyword evidence="6 9" id="KW-1133">Transmembrane helix</keyword>
<evidence type="ECO:0000256" key="5">
    <source>
        <dbReference type="ARBA" id="ARBA00022692"/>
    </source>
</evidence>
<keyword evidence="3" id="KW-1003">Cell membrane</keyword>
<keyword evidence="4 9" id="KW-0997">Cell inner membrane</keyword>
<comment type="subcellular location">
    <subcellularLocation>
        <location evidence="1 9">Cell inner membrane</location>
        <topology evidence="1 9">Multi-pass membrane protein</topology>
    </subcellularLocation>
</comment>
<evidence type="ECO:0000256" key="2">
    <source>
        <dbReference type="ARBA" id="ARBA00022448"/>
    </source>
</evidence>
<dbReference type="EMBL" id="JACIGK010000021">
    <property type="protein sequence ID" value="MBB4267097.1"/>
    <property type="molecule type" value="Genomic_DNA"/>
</dbReference>
<dbReference type="PANTHER" id="PTHR35011:SF2">
    <property type="entry name" value="2,3-DIKETO-L-GULONATE TRAP TRANSPORTER SMALL PERMEASE PROTEIN YIAM"/>
    <property type="match status" value="1"/>
</dbReference>
<dbReference type="InterPro" id="IPR055348">
    <property type="entry name" value="DctQ"/>
</dbReference>
<dbReference type="GO" id="GO:0022857">
    <property type="term" value="F:transmembrane transporter activity"/>
    <property type="evidence" value="ECO:0007669"/>
    <property type="project" value="UniProtKB-UniRule"/>
</dbReference>
<dbReference type="GO" id="GO:0005886">
    <property type="term" value="C:plasma membrane"/>
    <property type="evidence" value="ECO:0007669"/>
    <property type="project" value="UniProtKB-SubCell"/>
</dbReference>
<evidence type="ECO:0000313" key="11">
    <source>
        <dbReference type="EMBL" id="MBB4267097.1"/>
    </source>
</evidence>
<dbReference type="Pfam" id="PF04290">
    <property type="entry name" value="DctQ"/>
    <property type="match status" value="1"/>
</dbReference>
<evidence type="ECO:0000256" key="7">
    <source>
        <dbReference type="ARBA" id="ARBA00023136"/>
    </source>
</evidence>
<organism evidence="11 12">
    <name type="scientific">Roseospira visakhapatnamensis</name>
    <dbReference type="NCBI Taxonomy" id="390880"/>
    <lineage>
        <taxon>Bacteria</taxon>
        <taxon>Pseudomonadati</taxon>
        <taxon>Pseudomonadota</taxon>
        <taxon>Alphaproteobacteria</taxon>
        <taxon>Rhodospirillales</taxon>
        <taxon>Rhodospirillaceae</taxon>
        <taxon>Roseospira</taxon>
    </lineage>
</organism>
<dbReference type="RefSeq" id="WP_221238463.1">
    <property type="nucleotide sequence ID" value="NZ_JACIGK010000021.1"/>
</dbReference>
<keyword evidence="7 9" id="KW-0472">Membrane</keyword>
<sequence length="188" mass="21805">MGLSRDDPLHWSVRTSTIGRGTIGRGKIMETLRYLLDNFEKIISIALMSIMTIVLTFQVFMRYVMNNSLSWSEELARYLFVWLIYIAISYGAQSIKHIKIDAAMALFPKRWRRWVLVVGDVLFLGFCLFICWTAWGIIERQLILDQHSPAMQMPIWILYAAPLVGFGLTAIREVQTIYVRLTHPDLDC</sequence>
<name>A0A7W6RET2_9PROT</name>
<keyword evidence="2 9" id="KW-0813">Transport</keyword>
<evidence type="ECO:0000256" key="3">
    <source>
        <dbReference type="ARBA" id="ARBA00022475"/>
    </source>
</evidence>
<evidence type="ECO:0000259" key="10">
    <source>
        <dbReference type="Pfam" id="PF04290"/>
    </source>
</evidence>
<comment type="function">
    <text evidence="9">Part of the tripartite ATP-independent periplasmic (TRAP) transport system.</text>
</comment>
<keyword evidence="5 9" id="KW-0812">Transmembrane</keyword>
<feature type="transmembrane region" description="Helical" evidence="9">
    <location>
        <begin position="150"/>
        <end position="171"/>
    </location>
</feature>
<proteinExistence type="inferred from homology"/>
<evidence type="ECO:0000313" key="12">
    <source>
        <dbReference type="Proteomes" id="UP000554286"/>
    </source>
</evidence>
<feature type="transmembrane region" description="Helical" evidence="9">
    <location>
        <begin position="42"/>
        <end position="63"/>
    </location>
</feature>
<feature type="transmembrane region" description="Helical" evidence="9">
    <location>
        <begin position="75"/>
        <end position="93"/>
    </location>
</feature>
<feature type="domain" description="Tripartite ATP-independent periplasmic transporters DctQ component" evidence="10">
    <location>
        <begin position="51"/>
        <end position="181"/>
    </location>
</feature>
<dbReference type="GO" id="GO:0015740">
    <property type="term" value="P:C4-dicarboxylate transport"/>
    <property type="evidence" value="ECO:0007669"/>
    <property type="project" value="TreeGrafter"/>
</dbReference>